<dbReference type="InterPro" id="IPR020845">
    <property type="entry name" value="AMP-binding_CS"/>
</dbReference>
<name>D5UY57_TSUPD</name>
<dbReference type="InterPro" id="IPR004993">
    <property type="entry name" value="GH3"/>
</dbReference>
<protein>
    <recommendedName>
        <fullName evidence="3">GH3 auxin-responsive promoter</fullName>
    </recommendedName>
</protein>
<sequence length="128" mass="14158">MHLPRFTGSTDFLTRTSTALAMQRANCMDPAGAQQQVLADILDQATETSFGVDHALSSVRTLADWRAAVPVRSYDDFRPYLQRAQAGERRVLTTCDPYAFLKTSGTSGAPKLVPTTRHWRANYRGPAL</sequence>
<reference evidence="1 2" key="2">
    <citation type="journal article" date="2011" name="Stand. Genomic Sci.">
        <title>Complete genome sequence of Tsukamurella paurometabola type strain (no. 33).</title>
        <authorList>
            <person name="Munk A.C."/>
            <person name="Lapidus A."/>
            <person name="Lucas S."/>
            <person name="Nolan M."/>
            <person name="Tice H."/>
            <person name="Cheng J.F."/>
            <person name="Del Rio T.G."/>
            <person name="Goodwin L."/>
            <person name="Pitluck S."/>
            <person name="Liolios K."/>
            <person name="Huntemann M."/>
            <person name="Ivanova N."/>
            <person name="Mavromatis K."/>
            <person name="Mikhailova N."/>
            <person name="Pati A."/>
            <person name="Chen A."/>
            <person name="Palaniappan K."/>
            <person name="Tapia R."/>
            <person name="Han C."/>
            <person name="Land M."/>
            <person name="Hauser L."/>
            <person name="Chang Y.J."/>
            <person name="Jeffries C.D."/>
            <person name="Brettin T."/>
            <person name="Yasawong M."/>
            <person name="Brambilla E.M."/>
            <person name="Rohde M."/>
            <person name="Sikorski J."/>
            <person name="Goker M."/>
            <person name="Detter J.C."/>
            <person name="Woyke T."/>
            <person name="Bristow J."/>
            <person name="Eisen J.A."/>
            <person name="Markowitz V."/>
            <person name="Hugenholtz P."/>
            <person name="Kyrpides N.C."/>
            <person name="Klenk H.P."/>
        </authorList>
    </citation>
    <scope>NUCLEOTIDE SEQUENCE [LARGE SCALE GENOMIC DNA]</scope>
    <source>
        <strain evidence="2">ATCC 8368 / DSM 20162 / CCUG 35730 / CIP 100753 / JCM 10117 / KCTC 9821 / NBRC 16120 / NCIMB 702349 / NCTC 13040</strain>
    </source>
</reference>
<evidence type="ECO:0000313" key="2">
    <source>
        <dbReference type="Proteomes" id="UP000001213"/>
    </source>
</evidence>
<dbReference type="PANTHER" id="PTHR31901">
    <property type="entry name" value="GH3 DOMAIN-CONTAINING PROTEIN"/>
    <property type="match status" value="1"/>
</dbReference>
<dbReference type="KEGG" id="tpr:Tpau_1542"/>
<dbReference type="HOGENOM" id="CLU_1958616_0_0_11"/>
<organism evidence="1 2">
    <name type="scientific">Tsukamurella paurometabola (strain ATCC 8368 / DSM 20162 / CCUG 35730 / CIP 100753 / JCM 10117 / KCTC 9821 / NBRC 16120 / NCIMB 702349 / NCTC 13040)</name>
    <name type="common">Corynebacterium paurometabolum</name>
    <dbReference type="NCBI Taxonomy" id="521096"/>
    <lineage>
        <taxon>Bacteria</taxon>
        <taxon>Bacillati</taxon>
        <taxon>Actinomycetota</taxon>
        <taxon>Actinomycetes</taxon>
        <taxon>Mycobacteriales</taxon>
        <taxon>Tsukamurellaceae</taxon>
        <taxon>Tsukamurella</taxon>
    </lineage>
</organism>
<reference evidence="2" key="1">
    <citation type="submission" date="2010-03" db="EMBL/GenBank/DDBJ databases">
        <title>The complete chromosome of Tsukamurella paurometabola DSM 20162.</title>
        <authorList>
            <consortium name="US DOE Joint Genome Institute (JGI-PGF)"/>
            <person name="Lucas S."/>
            <person name="Copeland A."/>
            <person name="Lapidus A."/>
            <person name="Glavina del Rio T."/>
            <person name="Dalin E."/>
            <person name="Tice H."/>
            <person name="Bruce D."/>
            <person name="Goodwin L."/>
            <person name="Pitluck S."/>
            <person name="Kyrpides N."/>
            <person name="Mavromatis K."/>
            <person name="Ivanova N."/>
            <person name="Mikhailova N."/>
            <person name="Munk A.C."/>
            <person name="Brettin T."/>
            <person name="Detter J.C."/>
            <person name="Tapia R."/>
            <person name="Han C."/>
            <person name="Larimer F."/>
            <person name="Land M."/>
            <person name="Hauser L."/>
            <person name="Markowitz V."/>
            <person name="Cheng J.-F."/>
            <person name="Hugenholtz P."/>
            <person name="Woyke T."/>
            <person name="Wu D."/>
            <person name="Jando M."/>
            <person name="Brambilla E."/>
            <person name="Klenk H.-P."/>
            <person name="Eisen J.A."/>
        </authorList>
    </citation>
    <scope>NUCLEOTIDE SEQUENCE [LARGE SCALE GENOMIC DNA]</scope>
    <source>
        <strain evidence="2">ATCC 8368 / DSM 20162 / CCUG 35730 / CIP 100753 / JCM 10117 / KCTC 9821 / NBRC 16120 / NCIMB 702349 / NCTC 13040</strain>
    </source>
</reference>
<dbReference type="Proteomes" id="UP000001213">
    <property type="component" value="Chromosome"/>
</dbReference>
<dbReference type="PANTHER" id="PTHR31901:SF9">
    <property type="entry name" value="GH3 DOMAIN-CONTAINING PROTEIN"/>
    <property type="match status" value="1"/>
</dbReference>
<dbReference type="GO" id="GO:0016881">
    <property type="term" value="F:acid-amino acid ligase activity"/>
    <property type="evidence" value="ECO:0007669"/>
    <property type="project" value="TreeGrafter"/>
</dbReference>
<dbReference type="STRING" id="521096.Tpau_1542"/>
<gene>
    <name evidence="1" type="ordered locus">Tpau_1542</name>
</gene>
<dbReference type="RefSeq" id="WP_013126195.1">
    <property type="nucleotide sequence ID" value="NC_014158.1"/>
</dbReference>
<dbReference type="PROSITE" id="PS00455">
    <property type="entry name" value="AMP_BINDING"/>
    <property type="match status" value="1"/>
</dbReference>
<evidence type="ECO:0000313" key="1">
    <source>
        <dbReference type="EMBL" id="ADG78164.1"/>
    </source>
</evidence>
<dbReference type="EMBL" id="CP001966">
    <property type="protein sequence ID" value="ADG78164.1"/>
    <property type="molecule type" value="Genomic_DNA"/>
</dbReference>
<proteinExistence type="predicted"/>
<evidence type="ECO:0008006" key="3">
    <source>
        <dbReference type="Google" id="ProtNLM"/>
    </source>
</evidence>
<accession>D5UY57</accession>
<keyword evidence="2" id="KW-1185">Reference proteome</keyword>
<dbReference type="SUPFAM" id="SSF56801">
    <property type="entry name" value="Acetyl-CoA synthetase-like"/>
    <property type="match status" value="1"/>
</dbReference>
<dbReference type="eggNOG" id="COG0318">
    <property type="taxonomic scope" value="Bacteria"/>
</dbReference>
<dbReference type="GO" id="GO:0005737">
    <property type="term" value="C:cytoplasm"/>
    <property type="evidence" value="ECO:0007669"/>
    <property type="project" value="TreeGrafter"/>
</dbReference>
<dbReference type="AlphaFoldDB" id="D5UY57"/>
<dbReference type="Pfam" id="PF03321">
    <property type="entry name" value="GH3"/>
    <property type="match status" value="1"/>
</dbReference>